<sequence>MLLLVVMLGLIIGSFCNVVIHRTPKQMDAEYRADVLAYLAAHDMANPFNDDAEHARYDLSHPRSQCPHCHTPLRWRDLWPVLSWLFLKGRCHQCHTAISVRYPLIELAVAGIALISVLSSGWQLSALAAACFSTVLLVAAVIDFNSQWLPDRLTLLLLWLGLLATALGINPLMISLTQSVLASALGFSLFWALAAGFKYVTGRDGLGGGDTKLLAALGAWLGPWVLPNLLLIASLVGLGFALWSRWRRGAHEAFAFGPALAIAGGLLFWQPLVATLGDPSIHMQTLWPLGF</sequence>
<evidence type="ECO:0000256" key="8">
    <source>
        <dbReference type="RuleBase" id="RU003793"/>
    </source>
</evidence>
<dbReference type="Pfam" id="PF06750">
    <property type="entry name" value="A24_N_bact"/>
    <property type="match status" value="1"/>
</dbReference>
<feature type="transmembrane region" description="Helical" evidence="10">
    <location>
        <begin position="154"/>
        <end position="173"/>
    </location>
</feature>
<accession>A0A3E0H6F8</accession>
<evidence type="ECO:0000313" key="14">
    <source>
        <dbReference type="Proteomes" id="UP000256774"/>
    </source>
</evidence>
<evidence type="ECO:0000256" key="3">
    <source>
        <dbReference type="ARBA" id="ARBA00022475"/>
    </source>
</evidence>
<dbReference type="PANTHER" id="PTHR30487">
    <property type="entry name" value="TYPE 4 PREPILIN-LIKE PROTEINS LEADER PEPTIDE-PROCESSING ENZYME"/>
    <property type="match status" value="1"/>
</dbReference>
<dbReference type="EC" id="2.1.1.-" evidence="9"/>
<evidence type="ECO:0000256" key="2">
    <source>
        <dbReference type="ARBA" id="ARBA00005801"/>
    </source>
</evidence>
<feature type="domain" description="Prepilin type IV endopeptidase peptidase" evidence="11">
    <location>
        <begin position="132"/>
        <end position="242"/>
    </location>
</feature>
<organism evidence="13 14">
    <name type="scientific">Paraperlucidibaca baekdonensis</name>
    <dbReference type="NCBI Taxonomy" id="748120"/>
    <lineage>
        <taxon>Bacteria</taxon>
        <taxon>Pseudomonadati</taxon>
        <taxon>Pseudomonadota</taxon>
        <taxon>Gammaproteobacteria</taxon>
        <taxon>Moraxellales</taxon>
        <taxon>Moraxellaceae</taxon>
        <taxon>Paraperlucidibaca</taxon>
    </lineage>
</organism>
<dbReference type="PANTHER" id="PTHR30487:SF0">
    <property type="entry name" value="PREPILIN LEADER PEPTIDASE_N-METHYLTRANSFERASE-RELATED"/>
    <property type="match status" value="1"/>
</dbReference>
<comment type="similarity">
    <text evidence="2 8">Belongs to the peptidase A24 family.</text>
</comment>
<dbReference type="Pfam" id="PF01478">
    <property type="entry name" value="Peptidase_A24"/>
    <property type="match status" value="1"/>
</dbReference>
<feature type="domain" description="Prepilin peptidase A24 N-terminal" evidence="12">
    <location>
        <begin position="8"/>
        <end position="118"/>
    </location>
</feature>
<evidence type="ECO:0000259" key="11">
    <source>
        <dbReference type="Pfam" id="PF01478"/>
    </source>
</evidence>
<dbReference type="EMBL" id="QUNR01000002">
    <property type="protein sequence ID" value="REH38788.1"/>
    <property type="molecule type" value="Genomic_DNA"/>
</dbReference>
<dbReference type="InterPro" id="IPR000045">
    <property type="entry name" value="Prepilin_IV_endopep_pep"/>
</dbReference>
<keyword evidence="6 10" id="KW-1133">Transmembrane helix</keyword>
<comment type="function">
    <text evidence="9">Plays an essential role in type IV pili and type II pseudopili formation by proteolytically removing the leader sequence from substrate proteins and subsequently monomethylating the alpha-amino group of the newly exposed N-terminal phenylalanine.</text>
</comment>
<evidence type="ECO:0000256" key="1">
    <source>
        <dbReference type="ARBA" id="ARBA00004429"/>
    </source>
</evidence>
<keyword evidence="9" id="KW-0378">Hydrolase</keyword>
<keyword evidence="9" id="KW-0489">Methyltransferase</keyword>
<feature type="transmembrane region" description="Helical" evidence="10">
    <location>
        <begin position="124"/>
        <end position="142"/>
    </location>
</feature>
<keyword evidence="9" id="KW-0511">Multifunctional enzyme</keyword>
<dbReference type="PRINTS" id="PR00864">
    <property type="entry name" value="PREPILNPTASE"/>
</dbReference>
<keyword evidence="9" id="KW-0645">Protease</keyword>
<dbReference type="OrthoDB" id="9789291at2"/>
<dbReference type="Gene3D" id="1.20.120.1220">
    <property type="match status" value="1"/>
</dbReference>
<evidence type="ECO:0000256" key="6">
    <source>
        <dbReference type="ARBA" id="ARBA00022989"/>
    </source>
</evidence>
<evidence type="ECO:0000313" key="13">
    <source>
        <dbReference type="EMBL" id="REH38788.1"/>
    </source>
</evidence>
<keyword evidence="4" id="KW-0997">Cell inner membrane</keyword>
<protein>
    <recommendedName>
        <fullName evidence="9">Prepilin leader peptidase/N-methyltransferase</fullName>
        <ecNumber evidence="9">2.1.1.-</ecNumber>
        <ecNumber evidence="9">3.4.23.43</ecNumber>
    </recommendedName>
</protein>
<name>A0A3E0H6F8_9GAMM</name>
<evidence type="ECO:0000259" key="12">
    <source>
        <dbReference type="Pfam" id="PF06750"/>
    </source>
</evidence>
<dbReference type="Proteomes" id="UP000256774">
    <property type="component" value="Unassembled WGS sequence"/>
</dbReference>
<keyword evidence="7 10" id="KW-0472">Membrane</keyword>
<dbReference type="EC" id="3.4.23.43" evidence="9"/>
<keyword evidence="3" id="KW-1003">Cell membrane</keyword>
<dbReference type="GO" id="GO:0008168">
    <property type="term" value="F:methyltransferase activity"/>
    <property type="evidence" value="ECO:0007669"/>
    <property type="project" value="UniProtKB-KW"/>
</dbReference>
<keyword evidence="9" id="KW-0808">Transferase</keyword>
<dbReference type="GO" id="GO:0005886">
    <property type="term" value="C:plasma membrane"/>
    <property type="evidence" value="ECO:0007669"/>
    <property type="project" value="UniProtKB-SubCell"/>
</dbReference>
<evidence type="ECO:0000256" key="5">
    <source>
        <dbReference type="ARBA" id="ARBA00022692"/>
    </source>
</evidence>
<dbReference type="AlphaFoldDB" id="A0A3E0H6F8"/>
<dbReference type="RefSeq" id="WP_116207817.1">
    <property type="nucleotide sequence ID" value="NZ_QUNR01000002.1"/>
</dbReference>
<reference evidence="13 14" key="1">
    <citation type="submission" date="2018-08" db="EMBL/GenBank/DDBJ databases">
        <title>Genomic Encyclopedia of Type Strains, Phase IV (KMG-IV): sequencing the most valuable type-strain genomes for metagenomic binning, comparative biology and taxonomic classification.</title>
        <authorList>
            <person name="Goeker M."/>
        </authorList>
    </citation>
    <scope>NUCLEOTIDE SEQUENCE [LARGE SCALE GENOMIC DNA]</scope>
    <source>
        <strain evidence="13 14">DSM 26022</strain>
    </source>
</reference>
<dbReference type="InterPro" id="IPR050882">
    <property type="entry name" value="Prepilin_peptidase/N-MTase"/>
</dbReference>
<keyword evidence="14" id="KW-1185">Reference proteome</keyword>
<dbReference type="InterPro" id="IPR010627">
    <property type="entry name" value="Prepilin_pept_A24_N"/>
</dbReference>
<feature type="transmembrane region" description="Helical" evidence="10">
    <location>
        <begin position="100"/>
        <end position="117"/>
    </location>
</feature>
<feature type="transmembrane region" description="Helical" evidence="10">
    <location>
        <begin position="254"/>
        <end position="273"/>
    </location>
</feature>
<evidence type="ECO:0000256" key="10">
    <source>
        <dbReference type="SAM" id="Phobius"/>
    </source>
</evidence>
<evidence type="ECO:0000256" key="7">
    <source>
        <dbReference type="ARBA" id="ARBA00023136"/>
    </source>
</evidence>
<evidence type="ECO:0000256" key="4">
    <source>
        <dbReference type="ARBA" id="ARBA00022519"/>
    </source>
</evidence>
<dbReference type="InterPro" id="IPR014032">
    <property type="entry name" value="Peptidase_A24A_bac"/>
</dbReference>
<feature type="transmembrane region" description="Helical" evidence="10">
    <location>
        <begin position="220"/>
        <end position="242"/>
    </location>
</feature>
<gene>
    <name evidence="13" type="ORF">DFR26_0950</name>
</gene>
<evidence type="ECO:0000256" key="9">
    <source>
        <dbReference type="RuleBase" id="RU003794"/>
    </source>
</evidence>
<dbReference type="GO" id="GO:0004190">
    <property type="term" value="F:aspartic-type endopeptidase activity"/>
    <property type="evidence" value="ECO:0007669"/>
    <property type="project" value="UniProtKB-EC"/>
</dbReference>
<comment type="catalytic activity">
    <reaction evidence="9">
        <text>Typically cleaves a -Gly-|-Phe- bond to release an N-terminal, basic peptide of 5-8 residues from type IV prepilin, and then N-methylates the new N-terminal amino group, the methyl donor being S-adenosyl-L-methionine.</text>
        <dbReference type="EC" id="3.4.23.43"/>
    </reaction>
</comment>
<comment type="caution">
    <text evidence="13">The sequence shown here is derived from an EMBL/GenBank/DDBJ whole genome shotgun (WGS) entry which is preliminary data.</text>
</comment>
<dbReference type="GO" id="GO:0006465">
    <property type="term" value="P:signal peptide processing"/>
    <property type="evidence" value="ECO:0007669"/>
    <property type="project" value="TreeGrafter"/>
</dbReference>
<dbReference type="GO" id="GO:0032259">
    <property type="term" value="P:methylation"/>
    <property type="evidence" value="ECO:0007669"/>
    <property type="project" value="UniProtKB-KW"/>
</dbReference>
<comment type="subcellular location">
    <subcellularLocation>
        <location evidence="1">Cell inner membrane</location>
        <topology evidence="1">Multi-pass membrane protein</topology>
    </subcellularLocation>
    <subcellularLocation>
        <location evidence="9">Cell membrane</location>
        <topology evidence="9">Multi-pass membrane protein</topology>
    </subcellularLocation>
</comment>
<proteinExistence type="inferred from homology"/>
<keyword evidence="5 9" id="KW-0812">Transmembrane</keyword>